<evidence type="ECO:0000313" key="2">
    <source>
        <dbReference type="Proteomes" id="UP000628017"/>
    </source>
</evidence>
<dbReference type="RefSeq" id="WP_188671261.1">
    <property type="nucleotide sequence ID" value="NZ_BMKA01000001.1"/>
</dbReference>
<keyword evidence="1" id="KW-0418">Kinase</keyword>
<gene>
    <name evidence="1" type="ORF">GCM10011498_08770</name>
</gene>
<dbReference type="AlphaFoldDB" id="A0A916VN51"/>
<dbReference type="Gene3D" id="3.40.50.300">
    <property type="entry name" value="P-loop containing nucleotide triphosphate hydrolases"/>
    <property type="match status" value="1"/>
</dbReference>
<proteinExistence type="predicted"/>
<reference evidence="1" key="2">
    <citation type="submission" date="2020-09" db="EMBL/GenBank/DDBJ databases">
        <authorList>
            <person name="Sun Q."/>
            <person name="Zhou Y."/>
        </authorList>
    </citation>
    <scope>NUCLEOTIDE SEQUENCE</scope>
    <source>
        <strain evidence="1">CGMCC 1.15880</strain>
    </source>
</reference>
<name>A0A916VN51_9RHOB</name>
<reference evidence="1" key="1">
    <citation type="journal article" date="2014" name="Int. J. Syst. Evol. Microbiol.">
        <title>Complete genome sequence of Corynebacterium casei LMG S-19264T (=DSM 44701T), isolated from a smear-ripened cheese.</title>
        <authorList>
            <consortium name="US DOE Joint Genome Institute (JGI-PGF)"/>
            <person name="Walter F."/>
            <person name="Albersmeier A."/>
            <person name="Kalinowski J."/>
            <person name="Ruckert C."/>
        </authorList>
    </citation>
    <scope>NUCLEOTIDE SEQUENCE</scope>
    <source>
        <strain evidence="1">CGMCC 1.15880</strain>
    </source>
</reference>
<dbReference type="EMBL" id="BMKA01000001">
    <property type="protein sequence ID" value="GGA10875.1"/>
    <property type="molecule type" value="Genomic_DNA"/>
</dbReference>
<dbReference type="GO" id="GO:0016301">
    <property type="term" value="F:kinase activity"/>
    <property type="evidence" value="ECO:0007669"/>
    <property type="project" value="UniProtKB-KW"/>
</dbReference>
<dbReference type="SUPFAM" id="SSF52540">
    <property type="entry name" value="P-loop containing nucleoside triphosphate hydrolases"/>
    <property type="match status" value="1"/>
</dbReference>
<comment type="caution">
    <text evidence="1">The sequence shown here is derived from an EMBL/GenBank/DDBJ whole genome shotgun (WGS) entry which is preliminary data.</text>
</comment>
<keyword evidence="1" id="KW-0808">Transferase</keyword>
<dbReference type="InterPro" id="IPR027417">
    <property type="entry name" value="P-loop_NTPase"/>
</dbReference>
<protein>
    <submittedName>
        <fullName evidence="1">Gamma-glutamyl kinase</fullName>
    </submittedName>
</protein>
<evidence type="ECO:0000313" key="1">
    <source>
        <dbReference type="EMBL" id="GGA10875.1"/>
    </source>
</evidence>
<sequence>MMVFLKEKLVFFATPKTASTSIEMALGPNCDIRISKVPNAKHTPYRKYQRLLEPFIMTLTKDEPDTVAVIREPVEWLGSWYRYRSREELNGASNSTAGVSFNDFVAAYLSDTPPEFARVGSQAKFMSDKDGALGLSHLFRYDDMDGLVRFLQNRLNRQFTLGRANQSPKAEISLSPALLSEYQTAYAQDFELYTRLAP</sequence>
<keyword evidence="2" id="KW-1185">Reference proteome</keyword>
<dbReference type="Proteomes" id="UP000628017">
    <property type="component" value="Unassembled WGS sequence"/>
</dbReference>
<accession>A0A916VN51</accession>
<organism evidence="1 2">
    <name type="scientific">Neptunicoccus cionae</name>
    <dbReference type="NCBI Taxonomy" id="2035344"/>
    <lineage>
        <taxon>Bacteria</taxon>
        <taxon>Pseudomonadati</taxon>
        <taxon>Pseudomonadota</taxon>
        <taxon>Alphaproteobacteria</taxon>
        <taxon>Rhodobacterales</taxon>
        <taxon>Paracoccaceae</taxon>
        <taxon>Neptunicoccus</taxon>
    </lineage>
</organism>